<dbReference type="GO" id="GO:0000981">
    <property type="term" value="F:DNA-binding transcription factor activity, RNA polymerase II-specific"/>
    <property type="evidence" value="ECO:0007669"/>
    <property type="project" value="UniProtKB-ARBA"/>
</dbReference>
<feature type="domain" description="C2H2-type" evidence="9">
    <location>
        <begin position="260"/>
        <end position="287"/>
    </location>
</feature>
<evidence type="ECO:0000256" key="6">
    <source>
        <dbReference type="ARBA" id="ARBA00023125"/>
    </source>
</evidence>
<dbReference type="FunFam" id="3.30.160.60:FF:000925">
    <property type="entry name" value="Zinc finger protein 668"/>
    <property type="match status" value="1"/>
</dbReference>
<evidence type="ECO:0000256" key="7">
    <source>
        <dbReference type="ARBA" id="ARBA00023242"/>
    </source>
</evidence>
<dbReference type="SUPFAM" id="SSF57667">
    <property type="entry name" value="beta-beta-alpha zinc fingers"/>
    <property type="match status" value="4"/>
</dbReference>
<dbReference type="AlphaFoldDB" id="A0AAV5RM48"/>
<keyword evidence="5" id="KW-0862">Zinc</keyword>
<protein>
    <submittedName>
        <fullName evidence="10">Zap1 protein</fullName>
    </submittedName>
</protein>
<evidence type="ECO:0000256" key="8">
    <source>
        <dbReference type="PROSITE-ProRule" id="PRU00042"/>
    </source>
</evidence>
<dbReference type="PROSITE" id="PS50157">
    <property type="entry name" value="ZINC_FINGER_C2H2_2"/>
    <property type="match status" value="5"/>
</dbReference>
<dbReference type="Proteomes" id="UP001362899">
    <property type="component" value="Unassembled WGS sequence"/>
</dbReference>
<dbReference type="GO" id="GO:0000978">
    <property type="term" value="F:RNA polymerase II cis-regulatory region sequence-specific DNA binding"/>
    <property type="evidence" value="ECO:0007669"/>
    <property type="project" value="TreeGrafter"/>
</dbReference>
<keyword evidence="11" id="KW-1185">Reference proteome</keyword>
<comment type="caution">
    <text evidence="10">The sequence shown here is derived from an EMBL/GenBank/DDBJ whole genome shotgun (WGS) entry which is preliminary data.</text>
</comment>
<keyword evidence="4 8" id="KW-0863">Zinc-finger</keyword>
<keyword evidence="6" id="KW-0238">DNA-binding</keyword>
<feature type="domain" description="C2H2-type" evidence="9">
    <location>
        <begin position="316"/>
        <end position="345"/>
    </location>
</feature>
<dbReference type="SMART" id="SM00355">
    <property type="entry name" value="ZnF_C2H2"/>
    <property type="match status" value="7"/>
</dbReference>
<dbReference type="FunFam" id="3.30.160.60:FF:000125">
    <property type="entry name" value="Putative zinc finger protein 143"/>
    <property type="match status" value="1"/>
</dbReference>
<evidence type="ECO:0000256" key="2">
    <source>
        <dbReference type="ARBA" id="ARBA00022723"/>
    </source>
</evidence>
<dbReference type="InterPro" id="IPR036236">
    <property type="entry name" value="Znf_C2H2_sf"/>
</dbReference>
<accession>A0AAV5RM48</accession>
<dbReference type="GO" id="GO:0005634">
    <property type="term" value="C:nucleus"/>
    <property type="evidence" value="ECO:0007669"/>
    <property type="project" value="UniProtKB-SubCell"/>
</dbReference>
<sequence length="417" mass="48146">MDEDLAKEVDKWLYCHWDTHEHDVQFGNEAELDKHLYSHYAPTVEPIQDPTRIVECHWDSCHESFDIDQVMEHFHNLHQGKSLKPHHGSCEDPNLQNQNCYLEAKPEYSQQYDSKPPVGLVYSESMQKMLSEAPEAQQVEVQIKQDIPGSPVANQNLTKPFVRLNSICNMEPKVDTASLPVLQPVKPNLGVYQCMWHVNGGICGRQFYTSSELNSHIVHEHTGMTPHICEWNECNRARHPFTQKQKLVRHLQTHAKNCDNKCNTCGKLFSCSSLLNEHNLIHNNEKPFTCEMCGKSFRTRNSFNIHLRVHSGLKPLVCPFPGCGKRFSESSNLAKHRRVHMAPQFSCPTCERRFTRKDHLNRHMKTKMHGQYSNEPVSEVKTERSYDFDPQLQQQLQQPIQSNVTSLAQVDPIPYMG</sequence>
<dbReference type="Pfam" id="PF00096">
    <property type="entry name" value="zf-C2H2"/>
    <property type="match status" value="3"/>
</dbReference>
<evidence type="ECO:0000259" key="9">
    <source>
        <dbReference type="PROSITE" id="PS50157"/>
    </source>
</evidence>
<name>A0AAV5RM48_STABA</name>
<dbReference type="PANTHER" id="PTHR24404:SF114">
    <property type="entry name" value="KLUMPFUSS, ISOFORM B-RELATED"/>
    <property type="match status" value="1"/>
</dbReference>
<gene>
    <name evidence="10" type="ORF">DASB73_035620</name>
</gene>
<evidence type="ECO:0000313" key="11">
    <source>
        <dbReference type="Proteomes" id="UP001362899"/>
    </source>
</evidence>
<keyword evidence="3" id="KW-0677">Repeat</keyword>
<evidence type="ECO:0000256" key="5">
    <source>
        <dbReference type="ARBA" id="ARBA00022833"/>
    </source>
</evidence>
<reference evidence="10 11" key="1">
    <citation type="journal article" date="2023" name="Elife">
        <title>Identification of key yeast species and microbe-microbe interactions impacting larval growth of Drosophila in the wild.</title>
        <authorList>
            <person name="Mure A."/>
            <person name="Sugiura Y."/>
            <person name="Maeda R."/>
            <person name="Honda K."/>
            <person name="Sakurai N."/>
            <person name="Takahashi Y."/>
            <person name="Watada M."/>
            <person name="Katoh T."/>
            <person name="Gotoh A."/>
            <person name="Gotoh Y."/>
            <person name="Taniguchi I."/>
            <person name="Nakamura K."/>
            <person name="Hayashi T."/>
            <person name="Katayama T."/>
            <person name="Uemura T."/>
            <person name="Hattori Y."/>
        </authorList>
    </citation>
    <scope>NUCLEOTIDE SEQUENCE [LARGE SCALE GENOMIC DNA]</scope>
    <source>
        <strain evidence="10 11">SB-73</strain>
    </source>
</reference>
<evidence type="ECO:0000256" key="4">
    <source>
        <dbReference type="ARBA" id="ARBA00022771"/>
    </source>
</evidence>
<dbReference type="Gene3D" id="3.30.160.60">
    <property type="entry name" value="Classic Zinc Finger"/>
    <property type="match status" value="5"/>
</dbReference>
<evidence type="ECO:0000256" key="1">
    <source>
        <dbReference type="ARBA" id="ARBA00004123"/>
    </source>
</evidence>
<keyword evidence="2" id="KW-0479">Metal-binding</keyword>
<evidence type="ECO:0000256" key="3">
    <source>
        <dbReference type="ARBA" id="ARBA00022737"/>
    </source>
</evidence>
<keyword evidence="7" id="KW-0539">Nucleus</keyword>
<dbReference type="InterPro" id="IPR050589">
    <property type="entry name" value="Ikaros_C2H2-ZF"/>
</dbReference>
<proteinExistence type="predicted"/>
<feature type="domain" description="C2H2-type" evidence="9">
    <location>
        <begin position="345"/>
        <end position="369"/>
    </location>
</feature>
<dbReference type="InterPro" id="IPR013087">
    <property type="entry name" value="Znf_C2H2_type"/>
</dbReference>
<dbReference type="GO" id="GO:0008270">
    <property type="term" value="F:zinc ion binding"/>
    <property type="evidence" value="ECO:0007669"/>
    <property type="project" value="UniProtKB-KW"/>
</dbReference>
<dbReference type="FunFam" id="3.30.160.60:FF:000100">
    <property type="entry name" value="Zinc finger 45-like"/>
    <property type="match status" value="1"/>
</dbReference>
<dbReference type="PANTHER" id="PTHR24404">
    <property type="entry name" value="ZINC FINGER PROTEIN"/>
    <property type="match status" value="1"/>
</dbReference>
<feature type="domain" description="C2H2-type" evidence="9">
    <location>
        <begin position="288"/>
        <end position="315"/>
    </location>
</feature>
<comment type="subcellular location">
    <subcellularLocation>
        <location evidence="1">Nucleus</location>
    </subcellularLocation>
</comment>
<organism evidence="10 11">
    <name type="scientific">Starmerella bacillaris</name>
    <name type="common">Yeast</name>
    <name type="synonym">Candida zemplinina</name>
    <dbReference type="NCBI Taxonomy" id="1247836"/>
    <lineage>
        <taxon>Eukaryota</taxon>
        <taxon>Fungi</taxon>
        <taxon>Dikarya</taxon>
        <taxon>Ascomycota</taxon>
        <taxon>Saccharomycotina</taxon>
        <taxon>Dipodascomycetes</taxon>
        <taxon>Dipodascales</taxon>
        <taxon>Trichomonascaceae</taxon>
        <taxon>Starmerella</taxon>
    </lineage>
</organism>
<dbReference type="PROSITE" id="PS00028">
    <property type="entry name" value="ZINC_FINGER_C2H2_1"/>
    <property type="match status" value="4"/>
</dbReference>
<dbReference type="EMBL" id="BTGC01000008">
    <property type="protein sequence ID" value="GMM52599.1"/>
    <property type="molecule type" value="Genomic_DNA"/>
</dbReference>
<evidence type="ECO:0000313" key="10">
    <source>
        <dbReference type="EMBL" id="GMM52599.1"/>
    </source>
</evidence>
<feature type="domain" description="C2H2-type" evidence="9">
    <location>
        <begin position="192"/>
        <end position="226"/>
    </location>
</feature>